<evidence type="ECO:0000256" key="7">
    <source>
        <dbReference type="ARBA" id="ARBA00023136"/>
    </source>
</evidence>
<feature type="transmembrane region" description="Helical" evidence="9">
    <location>
        <begin position="6"/>
        <end position="28"/>
    </location>
</feature>
<dbReference type="PATRIC" id="fig|449659.4.peg.1648"/>
<feature type="transmembrane region" description="Helical" evidence="9">
    <location>
        <begin position="77"/>
        <end position="95"/>
    </location>
</feature>
<dbReference type="InterPro" id="IPR024529">
    <property type="entry name" value="ECF_trnsprt_substrate-spec"/>
</dbReference>
<name>A0A0R2LC55_9LACO</name>
<evidence type="ECO:0000256" key="4">
    <source>
        <dbReference type="ARBA" id="ARBA00022475"/>
    </source>
</evidence>
<dbReference type="EMBL" id="JQCN01000032">
    <property type="protein sequence ID" value="KRN99363.1"/>
    <property type="molecule type" value="Genomic_DNA"/>
</dbReference>
<comment type="caution">
    <text evidence="10">The sequence shown here is derived from an EMBL/GenBank/DDBJ whole genome shotgun (WGS) entry which is preliminary data.</text>
</comment>
<evidence type="ECO:0000256" key="6">
    <source>
        <dbReference type="ARBA" id="ARBA00022989"/>
    </source>
</evidence>
<dbReference type="InterPro" id="IPR025720">
    <property type="entry name" value="RibU"/>
</dbReference>
<dbReference type="Pfam" id="PF12822">
    <property type="entry name" value="ECF_trnsprt"/>
    <property type="match status" value="1"/>
</dbReference>
<accession>A0A0R2LC55</accession>
<dbReference type="PANTHER" id="PTHR38438:SF1">
    <property type="entry name" value="RIBOFLAVIN TRANSPORTER RIBU"/>
    <property type="match status" value="1"/>
</dbReference>
<dbReference type="Gene3D" id="1.10.1760.20">
    <property type="match status" value="1"/>
</dbReference>
<evidence type="ECO:0000256" key="2">
    <source>
        <dbReference type="ARBA" id="ARBA00005540"/>
    </source>
</evidence>
<dbReference type="Proteomes" id="UP000051886">
    <property type="component" value="Unassembled WGS sequence"/>
</dbReference>
<dbReference type="STRING" id="449659.IV66_GL001617"/>
<feature type="transmembrane region" description="Helical" evidence="9">
    <location>
        <begin position="149"/>
        <end position="173"/>
    </location>
</feature>
<evidence type="ECO:0000256" key="8">
    <source>
        <dbReference type="PIRNR" id="PIRNR037778"/>
    </source>
</evidence>
<evidence type="ECO:0000256" key="3">
    <source>
        <dbReference type="ARBA" id="ARBA00022448"/>
    </source>
</evidence>
<comment type="function">
    <text evidence="8">Probably a riboflavin-binding protein that interacts with the energy-coupling factor (ECF) ABC-transporter complex.</text>
</comment>
<keyword evidence="6 9" id="KW-1133">Transmembrane helix</keyword>
<keyword evidence="11" id="KW-1185">Reference proteome</keyword>
<gene>
    <name evidence="10" type="ORF">IV66_GL001617</name>
</gene>
<evidence type="ECO:0000256" key="1">
    <source>
        <dbReference type="ARBA" id="ARBA00004651"/>
    </source>
</evidence>
<keyword evidence="3 8" id="KW-0813">Transport</keyword>
<evidence type="ECO:0000313" key="11">
    <source>
        <dbReference type="Proteomes" id="UP000051886"/>
    </source>
</evidence>
<dbReference type="GO" id="GO:0005886">
    <property type="term" value="C:plasma membrane"/>
    <property type="evidence" value="ECO:0007669"/>
    <property type="project" value="UniProtKB-SubCell"/>
</dbReference>
<dbReference type="GO" id="GO:0032217">
    <property type="term" value="F:riboflavin transmembrane transporter activity"/>
    <property type="evidence" value="ECO:0007669"/>
    <property type="project" value="UniProtKB-UniRule"/>
</dbReference>
<dbReference type="PANTHER" id="PTHR38438">
    <property type="entry name" value="RIBOFLAVIN TRANSPORTER RIBU"/>
    <property type="match status" value="1"/>
</dbReference>
<sequence>MKKWVIAAGLAGISYILRFITFPVIPLVPYLKIEFADVPVLLGFFALGIGGGIGINLIRSLLFFVVSGVSLPNLIDVSTEFVSTLAICLPVYLLLKAKDDPRVKDYLLAGLVGTLTLTVIMALGNMTVIMPAYVASLGMKLSLPISKMVLFGVIPFNFIKGPVVIAVFAFAYAKMHGWLANKASSLRTAN</sequence>
<comment type="subcellular location">
    <subcellularLocation>
        <location evidence="1">Cell membrane</location>
        <topology evidence="1">Multi-pass membrane protein</topology>
    </subcellularLocation>
</comment>
<dbReference type="AlphaFoldDB" id="A0A0R2LC55"/>
<dbReference type="PIRSF" id="PIRSF037778">
    <property type="entry name" value="UCP037778_transp_RibU"/>
    <property type="match status" value="1"/>
</dbReference>
<evidence type="ECO:0000313" key="10">
    <source>
        <dbReference type="EMBL" id="KRN99363.1"/>
    </source>
</evidence>
<feature type="transmembrane region" description="Helical" evidence="9">
    <location>
        <begin position="40"/>
        <end position="65"/>
    </location>
</feature>
<keyword evidence="5 9" id="KW-0812">Transmembrane</keyword>
<proteinExistence type="inferred from homology"/>
<comment type="similarity">
    <text evidence="2 8">Belongs to the prokaryotic riboflavin transporter (P-RFT) (TC 2.A.87) family.</text>
</comment>
<organism evidence="10 11">
    <name type="scientific">Ligilactobacillus pobuzihii</name>
    <dbReference type="NCBI Taxonomy" id="449659"/>
    <lineage>
        <taxon>Bacteria</taxon>
        <taxon>Bacillati</taxon>
        <taxon>Bacillota</taxon>
        <taxon>Bacilli</taxon>
        <taxon>Lactobacillales</taxon>
        <taxon>Lactobacillaceae</taxon>
        <taxon>Ligilactobacillus</taxon>
    </lineage>
</organism>
<evidence type="ECO:0000256" key="9">
    <source>
        <dbReference type="SAM" id="Phobius"/>
    </source>
</evidence>
<keyword evidence="4 8" id="KW-1003">Cell membrane</keyword>
<keyword evidence="7 8" id="KW-0472">Membrane</keyword>
<protein>
    <recommendedName>
        <fullName evidence="8">Riboflavin transporter</fullName>
    </recommendedName>
</protein>
<evidence type="ECO:0000256" key="5">
    <source>
        <dbReference type="ARBA" id="ARBA00022692"/>
    </source>
</evidence>
<feature type="transmembrane region" description="Helical" evidence="9">
    <location>
        <begin position="107"/>
        <end position="129"/>
    </location>
</feature>
<reference evidence="10 11" key="1">
    <citation type="journal article" date="2015" name="Genome Announc.">
        <title>Expanding the biotechnology potential of lactobacilli through comparative genomics of 213 strains and associated genera.</title>
        <authorList>
            <person name="Sun Z."/>
            <person name="Harris H.M."/>
            <person name="McCann A."/>
            <person name="Guo C."/>
            <person name="Argimon S."/>
            <person name="Zhang W."/>
            <person name="Yang X."/>
            <person name="Jeffery I.B."/>
            <person name="Cooney J.C."/>
            <person name="Kagawa T.F."/>
            <person name="Liu W."/>
            <person name="Song Y."/>
            <person name="Salvetti E."/>
            <person name="Wrobel A."/>
            <person name="Rasinkangas P."/>
            <person name="Parkhill J."/>
            <person name="Rea M.C."/>
            <person name="O'Sullivan O."/>
            <person name="Ritari J."/>
            <person name="Douillard F.P."/>
            <person name="Paul Ross R."/>
            <person name="Yang R."/>
            <person name="Briner A.E."/>
            <person name="Felis G.E."/>
            <person name="de Vos W.M."/>
            <person name="Barrangou R."/>
            <person name="Klaenhammer T.R."/>
            <person name="Caufield P.W."/>
            <person name="Cui Y."/>
            <person name="Zhang H."/>
            <person name="O'Toole P.W."/>
        </authorList>
    </citation>
    <scope>NUCLEOTIDE SEQUENCE [LARGE SCALE GENOMIC DNA]</scope>
    <source>
        <strain evidence="10 11">NBRC 103219</strain>
    </source>
</reference>